<feature type="region of interest" description="Disordered" evidence="1">
    <location>
        <begin position="185"/>
        <end position="225"/>
    </location>
</feature>
<reference evidence="3 4" key="1">
    <citation type="submission" date="2018-11" db="EMBL/GenBank/DDBJ databases">
        <title>Complete genome sequencing of the Actinobacteria Serinibacter sp. K3-2.</title>
        <authorList>
            <person name="Rakitin A.L."/>
            <person name="Beletsky A.V."/>
            <person name="Mardanov A.V."/>
            <person name="Ravin N.V."/>
            <person name="Gromova A.S."/>
            <person name="Filippova S.N."/>
            <person name="Gal'Chenko V.F."/>
        </authorList>
    </citation>
    <scope>NUCLEOTIDE SEQUENCE [LARGE SCALE GENOMIC DNA]</scope>
    <source>
        <strain evidence="3 4">K3-2</strain>
    </source>
</reference>
<evidence type="ECO:0000313" key="3">
    <source>
        <dbReference type="EMBL" id="TGO06351.1"/>
    </source>
</evidence>
<feature type="transmembrane region" description="Helical" evidence="2">
    <location>
        <begin position="116"/>
        <end position="134"/>
    </location>
</feature>
<gene>
    <name evidence="3" type="ORF">SERN_0543</name>
</gene>
<evidence type="ECO:0000313" key="4">
    <source>
        <dbReference type="Proteomes" id="UP000297318"/>
    </source>
</evidence>
<accession>A0A4Z1EA78</accession>
<comment type="caution">
    <text evidence="3">The sequence shown here is derived from an EMBL/GenBank/DDBJ whole genome shotgun (WGS) entry which is preliminary data.</text>
</comment>
<dbReference type="Proteomes" id="UP000297318">
    <property type="component" value="Unassembled WGS sequence"/>
</dbReference>
<dbReference type="RefSeq" id="WP_135848568.1">
    <property type="nucleotide sequence ID" value="NZ_RHPJ01000001.1"/>
</dbReference>
<proteinExistence type="predicted"/>
<feature type="transmembrane region" description="Helical" evidence="2">
    <location>
        <begin position="78"/>
        <end position="96"/>
    </location>
</feature>
<feature type="transmembrane region" description="Helical" evidence="2">
    <location>
        <begin position="12"/>
        <end position="33"/>
    </location>
</feature>
<protein>
    <submittedName>
        <fullName evidence="3">Uncharacterized protein</fullName>
    </submittedName>
</protein>
<sequence>MTSQAPTSSGTPSGVVVTALLGLGAAMLLLAAVPGIARDGEGTTASVVLLALVLVLGLAALTWSLASLRRGAVLLPRAVVASTFATTALGVVAYTVAQPVLLLVLPGVRLPGADDYATAALLLLTAFGVVLVARGGAAAEPAADGPARPRAGRRLLALAAGAAVVGALVTPGLAASAAGDYAVPHGEHGSPAAEAEAAATPRPQASYLDPARSGRPPVVQVHGGH</sequence>
<feature type="transmembrane region" description="Helical" evidence="2">
    <location>
        <begin position="155"/>
        <end position="174"/>
    </location>
</feature>
<dbReference type="AlphaFoldDB" id="A0A4Z1EA78"/>
<evidence type="ECO:0000256" key="1">
    <source>
        <dbReference type="SAM" id="MobiDB-lite"/>
    </source>
</evidence>
<dbReference type="EMBL" id="RHPJ01000001">
    <property type="protein sequence ID" value="TGO06351.1"/>
    <property type="molecule type" value="Genomic_DNA"/>
</dbReference>
<keyword evidence="4" id="KW-1185">Reference proteome</keyword>
<name>A0A4Z1EA78_9MICO</name>
<keyword evidence="2" id="KW-1133">Transmembrane helix</keyword>
<organism evidence="3 4">
    <name type="scientific">Serinibacter arcticus</name>
    <dbReference type="NCBI Taxonomy" id="1655435"/>
    <lineage>
        <taxon>Bacteria</taxon>
        <taxon>Bacillati</taxon>
        <taxon>Actinomycetota</taxon>
        <taxon>Actinomycetes</taxon>
        <taxon>Micrococcales</taxon>
        <taxon>Beutenbergiaceae</taxon>
        <taxon>Serinibacter</taxon>
    </lineage>
</organism>
<evidence type="ECO:0000256" key="2">
    <source>
        <dbReference type="SAM" id="Phobius"/>
    </source>
</evidence>
<keyword evidence="2" id="KW-0812">Transmembrane</keyword>
<feature type="transmembrane region" description="Helical" evidence="2">
    <location>
        <begin position="45"/>
        <end position="66"/>
    </location>
</feature>
<keyword evidence="2" id="KW-0472">Membrane</keyword>